<protein>
    <submittedName>
        <fullName evidence="2">Uncharacterized protein</fullName>
    </submittedName>
</protein>
<evidence type="ECO:0000256" key="1">
    <source>
        <dbReference type="SAM" id="MobiDB-lite"/>
    </source>
</evidence>
<reference evidence="2 3" key="1">
    <citation type="journal article" date="2019" name="Int. J. Syst. Evol. Microbiol.">
        <title>The Global Catalogue of Microorganisms (GCM) 10K type strain sequencing project: providing services to taxonomists for standard genome sequencing and annotation.</title>
        <authorList>
            <consortium name="The Broad Institute Genomics Platform"/>
            <consortium name="The Broad Institute Genome Sequencing Center for Infectious Disease"/>
            <person name="Wu L."/>
            <person name="Ma J."/>
        </authorList>
    </citation>
    <scope>NUCLEOTIDE SEQUENCE [LARGE SCALE GENOMIC DNA]</scope>
    <source>
        <strain evidence="2 3">RDMS1</strain>
    </source>
</reference>
<comment type="caution">
    <text evidence="2">The sequence shown here is derived from an EMBL/GenBank/DDBJ whole genome shotgun (WGS) entry which is preliminary data.</text>
</comment>
<dbReference type="Proteomes" id="UP001596417">
    <property type="component" value="Unassembled WGS sequence"/>
</dbReference>
<dbReference type="RefSeq" id="WP_264556597.1">
    <property type="nucleotide sequence ID" value="NZ_CP109981.1"/>
</dbReference>
<organism evidence="2 3">
    <name type="scientific">Halocatena marina</name>
    <dbReference type="NCBI Taxonomy" id="2934937"/>
    <lineage>
        <taxon>Archaea</taxon>
        <taxon>Methanobacteriati</taxon>
        <taxon>Methanobacteriota</taxon>
        <taxon>Stenosarchaea group</taxon>
        <taxon>Halobacteria</taxon>
        <taxon>Halobacteriales</taxon>
        <taxon>Natronomonadaceae</taxon>
        <taxon>Halocatena</taxon>
    </lineage>
</organism>
<dbReference type="EMBL" id="JBHTAX010000005">
    <property type="protein sequence ID" value="MFC7192571.1"/>
    <property type="molecule type" value="Genomic_DNA"/>
</dbReference>
<accession>A0ABD5YYH4</accession>
<keyword evidence="3" id="KW-1185">Reference proteome</keyword>
<name>A0ABD5YYH4_9EURY</name>
<feature type="compositionally biased region" description="Basic and acidic residues" evidence="1">
    <location>
        <begin position="1"/>
        <end position="11"/>
    </location>
</feature>
<dbReference type="AlphaFoldDB" id="A0ABD5YYH4"/>
<evidence type="ECO:0000313" key="3">
    <source>
        <dbReference type="Proteomes" id="UP001596417"/>
    </source>
</evidence>
<proteinExistence type="predicted"/>
<dbReference type="GeneID" id="76202259"/>
<feature type="region of interest" description="Disordered" evidence="1">
    <location>
        <begin position="1"/>
        <end position="27"/>
    </location>
</feature>
<sequence length="50" mass="5335">MRDIRADEPDSTRPPTGSGEASEWQAVAEHSIEPVGPCSAACSFFIEDSP</sequence>
<evidence type="ECO:0000313" key="2">
    <source>
        <dbReference type="EMBL" id="MFC7192571.1"/>
    </source>
</evidence>
<gene>
    <name evidence="2" type="ORF">ACFQL7_23995</name>
</gene>